<evidence type="ECO:0000256" key="8">
    <source>
        <dbReference type="SAM" id="Phobius"/>
    </source>
</evidence>
<evidence type="ECO:0000256" key="7">
    <source>
        <dbReference type="PIRSR" id="PIRSR604254-1"/>
    </source>
</evidence>
<keyword evidence="5 8" id="KW-1133">Transmembrane helix</keyword>
<protein>
    <submittedName>
        <fullName evidence="9">Hemolysin III</fullName>
    </submittedName>
</protein>
<evidence type="ECO:0000313" key="9">
    <source>
        <dbReference type="EMBL" id="RCW39293.1"/>
    </source>
</evidence>
<evidence type="ECO:0000256" key="1">
    <source>
        <dbReference type="ARBA" id="ARBA00004651"/>
    </source>
</evidence>
<feature type="transmembrane region" description="Helical" evidence="8">
    <location>
        <begin position="112"/>
        <end position="131"/>
    </location>
</feature>
<dbReference type="NCBIfam" id="TIGR01065">
    <property type="entry name" value="hlyIII"/>
    <property type="match status" value="1"/>
</dbReference>
<keyword evidence="10" id="KW-1185">Reference proteome</keyword>
<feature type="transmembrane region" description="Helical" evidence="8">
    <location>
        <begin position="138"/>
        <end position="155"/>
    </location>
</feature>
<dbReference type="AlphaFoldDB" id="A0A2T0XQS6"/>
<evidence type="ECO:0000313" key="10">
    <source>
        <dbReference type="Proteomes" id="UP000252733"/>
    </source>
</evidence>
<feature type="binding site" evidence="7">
    <location>
        <position position="71"/>
    </location>
    <ligand>
        <name>Zn(2+)</name>
        <dbReference type="ChEBI" id="CHEBI:29105"/>
    </ligand>
</feature>
<evidence type="ECO:0000256" key="6">
    <source>
        <dbReference type="ARBA" id="ARBA00023136"/>
    </source>
</evidence>
<feature type="transmembrane region" description="Helical" evidence="8">
    <location>
        <begin position="50"/>
        <end position="72"/>
    </location>
</feature>
<dbReference type="GO" id="GO:0140911">
    <property type="term" value="F:pore-forming activity"/>
    <property type="evidence" value="ECO:0007669"/>
    <property type="project" value="InterPro"/>
</dbReference>
<feature type="binding site" evidence="7">
    <location>
        <position position="197"/>
    </location>
    <ligand>
        <name>Zn(2+)</name>
        <dbReference type="ChEBI" id="CHEBI:29105"/>
    </ligand>
</feature>
<feature type="transmembrane region" description="Helical" evidence="8">
    <location>
        <begin position="20"/>
        <end position="38"/>
    </location>
</feature>
<dbReference type="OrthoDB" id="9813689at2"/>
<sequence>MPKLALTLNTYSPREEKLNVASHGAGFVLSLAALFFLVKQSVELQSFWHWMGYLIYGFSQVTVFGASTLYHSAQNPRKRYRLKIFDHAAIYISIAGTYTPFTLIVIREDWGWPLFIAVWTMALAGVILKIFYAGRYKVLSTIGYVLMGWVMVIAIKPLLEHLALAGLLWIAAGGLLYTVGAVLYQIGKIPFNHAIFHFFVLAAAVCHFIAVFFYAV</sequence>
<dbReference type="InterPro" id="IPR004254">
    <property type="entry name" value="AdipoR/HlyIII-related"/>
</dbReference>
<comment type="subcellular location">
    <subcellularLocation>
        <location evidence="1">Cell membrane</location>
        <topology evidence="1">Multi-pass membrane protein</topology>
    </subcellularLocation>
</comment>
<keyword evidence="4 8" id="KW-0812">Transmembrane</keyword>
<keyword evidence="7" id="KW-0862">Zinc</keyword>
<comment type="caution">
    <text evidence="9">The sequence shown here is derived from an EMBL/GenBank/DDBJ whole genome shotgun (WGS) entry which is preliminary data.</text>
</comment>
<evidence type="ECO:0000256" key="3">
    <source>
        <dbReference type="ARBA" id="ARBA00022475"/>
    </source>
</evidence>
<feature type="transmembrane region" description="Helical" evidence="8">
    <location>
        <begin position="161"/>
        <end position="183"/>
    </location>
</feature>
<dbReference type="RefSeq" id="WP_106152032.1">
    <property type="nucleotide sequence ID" value="NZ_PVTS01000003.1"/>
</dbReference>
<keyword evidence="6 8" id="KW-0472">Membrane</keyword>
<gene>
    <name evidence="9" type="ORF">DFO77_10161</name>
</gene>
<feature type="binding site" evidence="7">
    <location>
        <position position="193"/>
    </location>
    <ligand>
        <name>Zn(2+)</name>
        <dbReference type="ChEBI" id="CHEBI:29105"/>
    </ligand>
</feature>
<reference evidence="9 10" key="1">
    <citation type="submission" date="2018-07" db="EMBL/GenBank/DDBJ databases">
        <title>Freshwater and sediment microbial communities from various areas in North America, analyzing microbe dynamics in response to fracking.</title>
        <authorList>
            <person name="Lamendella R."/>
        </authorList>
    </citation>
    <scope>NUCLEOTIDE SEQUENCE [LARGE SCALE GENOMIC DNA]</scope>
    <source>
        <strain evidence="9 10">160A</strain>
    </source>
</reference>
<feature type="transmembrane region" description="Helical" evidence="8">
    <location>
        <begin position="84"/>
        <end position="106"/>
    </location>
</feature>
<dbReference type="GO" id="GO:0046872">
    <property type="term" value="F:metal ion binding"/>
    <property type="evidence" value="ECO:0007669"/>
    <property type="project" value="UniProtKB-KW"/>
</dbReference>
<dbReference type="Proteomes" id="UP000252733">
    <property type="component" value="Unassembled WGS sequence"/>
</dbReference>
<dbReference type="PANTHER" id="PTHR20855">
    <property type="entry name" value="ADIPOR/PROGESTIN RECEPTOR-RELATED"/>
    <property type="match status" value="1"/>
</dbReference>
<dbReference type="GO" id="GO:0005886">
    <property type="term" value="C:plasma membrane"/>
    <property type="evidence" value="ECO:0007669"/>
    <property type="project" value="UniProtKB-SubCell"/>
</dbReference>
<name>A0A2T0XQS6_9BACT</name>
<dbReference type="Pfam" id="PF03006">
    <property type="entry name" value="HlyIII"/>
    <property type="match status" value="1"/>
</dbReference>
<keyword evidence="3" id="KW-1003">Cell membrane</keyword>
<dbReference type="PANTHER" id="PTHR20855:SF3">
    <property type="entry name" value="LD03007P"/>
    <property type="match status" value="1"/>
</dbReference>
<keyword evidence="7" id="KW-0479">Metal-binding</keyword>
<accession>A0A2T0XQS6</accession>
<evidence type="ECO:0000256" key="4">
    <source>
        <dbReference type="ARBA" id="ARBA00022692"/>
    </source>
</evidence>
<dbReference type="EMBL" id="QPIZ01000001">
    <property type="protein sequence ID" value="RCW39293.1"/>
    <property type="molecule type" value="Genomic_DNA"/>
</dbReference>
<proteinExistence type="inferred from homology"/>
<evidence type="ECO:0000256" key="5">
    <source>
        <dbReference type="ARBA" id="ARBA00022989"/>
    </source>
</evidence>
<dbReference type="STRING" id="1168289.GCA_000259075_00252"/>
<dbReference type="InterPro" id="IPR005744">
    <property type="entry name" value="Hy-lIII"/>
</dbReference>
<evidence type="ECO:0000256" key="2">
    <source>
        <dbReference type="ARBA" id="ARBA00008488"/>
    </source>
</evidence>
<organism evidence="9 10">
    <name type="scientific">Marinilabilia salmonicolor</name>
    <dbReference type="NCBI Taxonomy" id="989"/>
    <lineage>
        <taxon>Bacteria</taxon>
        <taxon>Pseudomonadati</taxon>
        <taxon>Bacteroidota</taxon>
        <taxon>Bacteroidia</taxon>
        <taxon>Marinilabiliales</taxon>
        <taxon>Marinilabiliaceae</taxon>
        <taxon>Marinilabilia</taxon>
    </lineage>
</organism>
<feature type="transmembrane region" description="Helical" evidence="8">
    <location>
        <begin position="195"/>
        <end position="215"/>
    </location>
</feature>
<comment type="similarity">
    <text evidence="2">Belongs to the UPF0073 (Hly-III) family.</text>
</comment>